<accession>A0A2P2MC22</accession>
<evidence type="ECO:0000313" key="1">
    <source>
        <dbReference type="EMBL" id="MBX27759.1"/>
    </source>
</evidence>
<organism evidence="1">
    <name type="scientific">Rhizophora mucronata</name>
    <name type="common">Asiatic mangrove</name>
    <dbReference type="NCBI Taxonomy" id="61149"/>
    <lineage>
        <taxon>Eukaryota</taxon>
        <taxon>Viridiplantae</taxon>
        <taxon>Streptophyta</taxon>
        <taxon>Embryophyta</taxon>
        <taxon>Tracheophyta</taxon>
        <taxon>Spermatophyta</taxon>
        <taxon>Magnoliopsida</taxon>
        <taxon>eudicotyledons</taxon>
        <taxon>Gunneridae</taxon>
        <taxon>Pentapetalae</taxon>
        <taxon>rosids</taxon>
        <taxon>fabids</taxon>
        <taxon>Malpighiales</taxon>
        <taxon>Rhizophoraceae</taxon>
        <taxon>Rhizophora</taxon>
    </lineage>
</organism>
<protein>
    <submittedName>
        <fullName evidence="1">Uncharacterized protein</fullName>
    </submittedName>
</protein>
<sequence>MGRNSFLFSSIPCWSSFQLVCSLLICYWIVREISGQIWPLPCRRVLFSCEICAPNKKCVS</sequence>
<proteinExistence type="predicted"/>
<name>A0A2P2MC22_RHIMU</name>
<dbReference type="EMBL" id="GGEC01047275">
    <property type="protein sequence ID" value="MBX27759.1"/>
    <property type="molecule type" value="Transcribed_RNA"/>
</dbReference>
<reference evidence="1" key="1">
    <citation type="submission" date="2018-02" db="EMBL/GenBank/DDBJ databases">
        <title>Rhizophora mucronata_Transcriptome.</title>
        <authorList>
            <person name="Meera S.P."/>
            <person name="Sreeshan A."/>
            <person name="Augustine A."/>
        </authorList>
    </citation>
    <scope>NUCLEOTIDE SEQUENCE</scope>
    <source>
        <tissue evidence="1">Leaf</tissue>
    </source>
</reference>
<dbReference type="AlphaFoldDB" id="A0A2P2MC22"/>